<sequence>MTLPNNTSTPRVQLEPCFQEVLEREQLSPDFIRTPETQRAGYVDFSLDPQWLKRLPPAIEHQWSIPTRDGQSTITLTMNRPVGTENTILPVVVYIHGGGWVVGDATTHRRPRTELAIAAHAAVIFVSYTRSPEKKYPVALEECYDTVLWVANETNAQSIYVDPTKLVLVGDSAGGNLTVAVTLLAKQRQFNGIQGQILFYPVTDCQFDTDSYKKYGGKEYDPSRELMEWFFDQYVPDKEDREKITVCPLKATLDDLKELPPTLVLTCEVDCLLDEGEAFARKLLAAGVDVTAIRILGTIHGFLDMPFYNSRAAQAGIDHAVLMLKKIWEKTSTL</sequence>
<evidence type="ECO:0000313" key="5">
    <source>
        <dbReference type="Proteomes" id="UP001209540"/>
    </source>
</evidence>
<dbReference type="InterPro" id="IPR050300">
    <property type="entry name" value="GDXG_lipolytic_enzyme"/>
</dbReference>
<dbReference type="PANTHER" id="PTHR48081:SF8">
    <property type="entry name" value="ALPHA_BETA HYDROLASE FOLD-3 DOMAIN-CONTAINING PROTEIN-RELATED"/>
    <property type="match status" value="1"/>
</dbReference>
<keyword evidence="5" id="KW-1185">Reference proteome</keyword>
<comment type="similarity">
    <text evidence="1">Belongs to the 'GDXG' lipolytic enzyme family.</text>
</comment>
<name>A0AAD5PD11_9FUNG</name>
<dbReference type="GO" id="GO:0016787">
    <property type="term" value="F:hydrolase activity"/>
    <property type="evidence" value="ECO:0007669"/>
    <property type="project" value="UniProtKB-KW"/>
</dbReference>
<evidence type="ECO:0000256" key="2">
    <source>
        <dbReference type="ARBA" id="ARBA00022801"/>
    </source>
</evidence>
<comment type="caution">
    <text evidence="4">The sequence shown here is derived from an EMBL/GenBank/DDBJ whole genome shotgun (WGS) entry which is preliminary data.</text>
</comment>
<dbReference type="SUPFAM" id="SSF53474">
    <property type="entry name" value="alpha/beta-Hydrolases"/>
    <property type="match status" value="1"/>
</dbReference>
<dbReference type="Pfam" id="PF07859">
    <property type="entry name" value="Abhydrolase_3"/>
    <property type="match status" value="1"/>
</dbReference>
<evidence type="ECO:0000256" key="1">
    <source>
        <dbReference type="ARBA" id="ARBA00010515"/>
    </source>
</evidence>
<dbReference type="Gene3D" id="3.40.50.1820">
    <property type="entry name" value="alpha/beta hydrolase"/>
    <property type="match status" value="1"/>
</dbReference>
<dbReference type="EMBL" id="JAIXMP010000017">
    <property type="protein sequence ID" value="KAI9259528.1"/>
    <property type="molecule type" value="Genomic_DNA"/>
</dbReference>
<dbReference type="InterPro" id="IPR029058">
    <property type="entry name" value="AB_hydrolase_fold"/>
</dbReference>
<accession>A0AAD5PD11</accession>
<dbReference type="Proteomes" id="UP001209540">
    <property type="component" value="Unassembled WGS sequence"/>
</dbReference>
<feature type="domain" description="Alpha/beta hydrolase fold-3" evidence="3">
    <location>
        <begin position="92"/>
        <end position="303"/>
    </location>
</feature>
<dbReference type="PANTHER" id="PTHR48081">
    <property type="entry name" value="AB HYDROLASE SUPERFAMILY PROTEIN C4A8.06C"/>
    <property type="match status" value="1"/>
</dbReference>
<reference evidence="4" key="1">
    <citation type="journal article" date="2022" name="IScience">
        <title>Evolution of zygomycete secretomes and the origins of terrestrial fungal ecologies.</title>
        <authorList>
            <person name="Chang Y."/>
            <person name="Wang Y."/>
            <person name="Mondo S."/>
            <person name="Ahrendt S."/>
            <person name="Andreopoulos W."/>
            <person name="Barry K."/>
            <person name="Beard J."/>
            <person name="Benny G.L."/>
            <person name="Blankenship S."/>
            <person name="Bonito G."/>
            <person name="Cuomo C."/>
            <person name="Desiro A."/>
            <person name="Gervers K.A."/>
            <person name="Hundley H."/>
            <person name="Kuo A."/>
            <person name="LaButti K."/>
            <person name="Lang B.F."/>
            <person name="Lipzen A."/>
            <person name="O'Donnell K."/>
            <person name="Pangilinan J."/>
            <person name="Reynolds N."/>
            <person name="Sandor L."/>
            <person name="Smith M.E."/>
            <person name="Tsang A."/>
            <person name="Grigoriev I.V."/>
            <person name="Stajich J.E."/>
            <person name="Spatafora J.W."/>
        </authorList>
    </citation>
    <scope>NUCLEOTIDE SEQUENCE</scope>
    <source>
        <strain evidence="4">RSA 2281</strain>
    </source>
</reference>
<dbReference type="PROSITE" id="PS01173">
    <property type="entry name" value="LIPASE_GDXG_HIS"/>
    <property type="match status" value="1"/>
</dbReference>
<evidence type="ECO:0000313" key="4">
    <source>
        <dbReference type="EMBL" id="KAI9259528.1"/>
    </source>
</evidence>
<dbReference type="InterPro" id="IPR013094">
    <property type="entry name" value="AB_hydrolase_3"/>
</dbReference>
<evidence type="ECO:0000259" key="3">
    <source>
        <dbReference type="Pfam" id="PF07859"/>
    </source>
</evidence>
<reference evidence="4" key="2">
    <citation type="submission" date="2023-02" db="EMBL/GenBank/DDBJ databases">
        <authorList>
            <consortium name="DOE Joint Genome Institute"/>
            <person name="Mondo S.J."/>
            <person name="Chang Y."/>
            <person name="Wang Y."/>
            <person name="Ahrendt S."/>
            <person name="Andreopoulos W."/>
            <person name="Barry K."/>
            <person name="Beard J."/>
            <person name="Benny G.L."/>
            <person name="Blankenship S."/>
            <person name="Bonito G."/>
            <person name="Cuomo C."/>
            <person name="Desiro A."/>
            <person name="Gervers K.A."/>
            <person name="Hundley H."/>
            <person name="Kuo A."/>
            <person name="LaButti K."/>
            <person name="Lang B.F."/>
            <person name="Lipzen A."/>
            <person name="O'Donnell K."/>
            <person name="Pangilinan J."/>
            <person name="Reynolds N."/>
            <person name="Sandor L."/>
            <person name="Smith M.W."/>
            <person name="Tsang A."/>
            <person name="Grigoriev I.V."/>
            <person name="Stajich J.E."/>
            <person name="Spatafora J.W."/>
        </authorList>
    </citation>
    <scope>NUCLEOTIDE SEQUENCE</scope>
    <source>
        <strain evidence="4">RSA 2281</strain>
    </source>
</reference>
<protein>
    <submittedName>
        <fullName evidence="4">Alpha/beta hydrolase fold-domain-containing protein</fullName>
    </submittedName>
</protein>
<dbReference type="InterPro" id="IPR002168">
    <property type="entry name" value="Lipase_GDXG_HIS_AS"/>
</dbReference>
<dbReference type="AlphaFoldDB" id="A0AAD5PD11"/>
<gene>
    <name evidence="4" type="ORF">BDA99DRAFT_513492</name>
</gene>
<keyword evidence="2 4" id="KW-0378">Hydrolase</keyword>
<proteinExistence type="inferred from homology"/>
<organism evidence="4 5">
    <name type="scientific">Phascolomyces articulosus</name>
    <dbReference type="NCBI Taxonomy" id="60185"/>
    <lineage>
        <taxon>Eukaryota</taxon>
        <taxon>Fungi</taxon>
        <taxon>Fungi incertae sedis</taxon>
        <taxon>Mucoromycota</taxon>
        <taxon>Mucoromycotina</taxon>
        <taxon>Mucoromycetes</taxon>
        <taxon>Mucorales</taxon>
        <taxon>Lichtheimiaceae</taxon>
        <taxon>Phascolomyces</taxon>
    </lineage>
</organism>